<dbReference type="SUPFAM" id="SSF51735">
    <property type="entry name" value="NAD(P)-binding Rossmann-fold domains"/>
    <property type="match status" value="1"/>
</dbReference>
<dbReference type="InterPro" id="IPR029154">
    <property type="entry name" value="HIBADH-like_NADP-bd"/>
</dbReference>
<dbReference type="InterPro" id="IPR006115">
    <property type="entry name" value="6PGDH_NADP-bd"/>
</dbReference>
<feature type="domain" description="6-phosphogluconate dehydrogenase NADP-binding" evidence="4">
    <location>
        <begin position="7"/>
        <end position="164"/>
    </location>
</feature>
<dbReference type="InterPro" id="IPR008927">
    <property type="entry name" value="6-PGluconate_DH-like_C_sf"/>
</dbReference>
<accession>A0A239LK77</accession>
<dbReference type="GO" id="GO:0016491">
    <property type="term" value="F:oxidoreductase activity"/>
    <property type="evidence" value="ECO:0007669"/>
    <property type="project" value="UniProtKB-KW"/>
</dbReference>
<dbReference type="GO" id="GO:0051287">
    <property type="term" value="F:NAD binding"/>
    <property type="evidence" value="ECO:0007669"/>
    <property type="project" value="InterPro"/>
</dbReference>
<proteinExistence type="predicted"/>
<dbReference type="InterPro" id="IPR013328">
    <property type="entry name" value="6PGD_dom2"/>
</dbReference>
<evidence type="ECO:0000259" key="5">
    <source>
        <dbReference type="Pfam" id="PF14833"/>
    </source>
</evidence>
<evidence type="ECO:0000256" key="3">
    <source>
        <dbReference type="PIRSR" id="PIRSR000103-1"/>
    </source>
</evidence>
<feature type="domain" description="3-hydroxyisobutyrate dehydrogenase-like NAD-binding" evidence="5">
    <location>
        <begin position="170"/>
        <end position="290"/>
    </location>
</feature>
<dbReference type="Gene3D" id="1.10.1040.10">
    <property type="entry name" value="N-(1-d-carboxylethyl)-l-norvaline Dehydrogenase, domain 2"/>
    <property type="match status" value="1"/>
</dbReference>
<dbReference type="GO" id="GO:0050661">
    <property type="term" value="F:NADP binding"/>
    <property type="evidence" value="ECO:0007669"/>
    <property type="project" value="InterPro"/>
</dbReference>
<dbReference type="PIRSF" id="PIRSF000103">
    <property type="entry name" value="HIBADH"/>
    <property type="match status" value="1"/>
</dbReference>
<name>A0A239LK77_9BURK</name>
<gene>
    <name evidence="6" type="ORF">SAMN06265795_12333</name>
</gene>
<evidence type="ECO:0000256" key="1">
    <source>
        <dbReference type="ARBA" id="ARBA00023002"/>
    </source>
</evidence>
<evidence type="ECO:0000259" key="4">
    <source>
        <dbReference type="Pfam" id="PF03446"/>
    </source>
</evidence>
<keyword evidence="1" id="KW-0560">Oxidoreductase</keyword>
<dbReference type="EMBL" id="FZOT01000023">
    <property type="protein sequence ID" value="SNT30213.1"/>
    <property type="molecule type" value="Genomic_DNA"/>
</dbReference>
<dbReference type="Gene3D" id="3.40.50.720">
    <property type="entry name" value="NAD(P)-binding Rossmann-like Domain"/>
    <property type="match status" value="1"/>
</dbReference>
<evidence type="ECO:0000313" key="7">
    <source>
        <dbReference type="Proteomes" id="UP000198284"/>
    </source>
</evidence>
<dbReference type="InterPro" id="IPR036291">
    <property type="entry name" value="NAD(P)-bd_dom_sf"/>
</dbReference>
<dbReference type="RefSeq" id="WP_089401482.1">
    <property type="nucleotide sequence ID" value="NZ_FZOT01000023.1"/>
</dbReference>
<evidence type="ECO:0000256" key="2">
    <source>
        <dbReference type="ARBA" id="ARBA00023027"/>
    </source>
</evidence>
<protein>
    <submittedName>
        <fullName evidence="6">3-hydroxyisobutyrate dehydrogenase</fullName>
    </submittedName>
</protein>
<dbReference type="Pfam" id="PF14833">
    <property type="entry name" value="NAD_binding_11"/>
    <property type="match status" value="1"/>
</dbReference>
<keyword evidence="2" id="KW-0520">NAD</keyword>
<organism evidence="6 7">
    <name type="scientific">Noviherbaspirillum humi</name>
    <dbReference type="NCBI Taxonomy" id="1688639"/>
    <lineage>
        <taxon>Bacteria</taxon>
        <taxon>Pseudomonadati</taxon>
        <taxon>Pseudomonadota</taxon>
        <taxon>Betaproteobacteria</taxon>
        <taxon>Burkholderiales</taxon>
        <taxon>Oxalobacteraceae</taxon>
        <taxon>Noviherbaspirillum</taxon>
    </lineage>
</organism>
<dbReference type="InterPro" id="IPR015815">
    <property type="entry name" value="HIBADH-related"/>
</dbReference>
<dbReference type="AlphaFoldDB" id="A0A239LK77"/>
<dbReference type="Proteomes" id="UP000198284">
    <property type="component" value="Unassembled WGS sequence"/>
</dbReference>
<evidence type="ECO:0000313" key="6">
    <source>
        <dbReference type="EMBL" id="SNT30213.1"/>
    </source>
</evidence>
<dbReference type="PANTHER" id="PTHR43060">
    <property type="entry name" value="3-HYDROXYISOBUTYRATE DEHYDROGENASE-LIKE 1, MITOCHONDRIAL-RELATED"/>
    <property type="match status" value="1"/>
</dbReference>
<dbReference type="OrthoDB" id="9786703at2"/>
<dbReference type="SUPFAM" id="SSF48179">
    <property type="entry name" value="6-phosphogluconate dehydrogenase C-terminal domain-like"/>
    <property type="match status" value="1"/>
</dbReference>
<keyword evidence="7" id="KW-1185">Reference proteome</keyword>
<dbReference type="Pfam" id="PF03446">
    <property type="entry name" value="NAD_binding_2"/>
    <property type="match status" value="1"/>
</dbReference>
<sequence>MNSTSPTIGVIGIGAMGMGIAKNLHRKGWPIVVRDIRPEAEAEAASLGMRVAATPAALAGQADCIIIVVVNAAQIDDVLFGSGSVIQAAAKGKTVVLCSTIAPEDTMRFSGRLAEAGVAAIDAPISGGPAKAEAGSMSMMIAAPEAVLQPWQPLLEAMAAKRFHISDHVGDGAKTKLVNNLLAGINLVASAEAFALGKRIGLEPRKLFDVIAASSGSSWVFEDRMSRVLENDFEPRAFAHILTKDVGLATAMADAAGYDTPLGDAALARYKLTLERGWSQLDDAAVIKTYES</sequence>
<reference evidence="6 7" key="1">
    <citation type="submission" date="2017-06" db="EMBL/GenBank/DDBJ databases">
        <authorList>
            <person name="Kim H.J."/>
            <person name="Triplett B.A."/>
        </authorList>
    </citation>
    <scope>NUCLEOTIDE SEQUENCE [LARGE SCALE GENOMIC DNA]</scope>
    <source>
        <strain evidence="6 7">U15</strain>
    </source>
</reference>
<feature type="active site" evidence="3">
    <location>
        <position position="176"/>
    </location>
</feature>